<dbReference type="PANTHER" id="PTHR43008:SF10">
    <property type="entry name" value="CHAIN DEHYDROGENASE_OXIDOREDUCTASE, PUTATIVE (AFU_ORTHOLOGUE AFUA_2G15740)-RELATED"/>
    <property type="match status" value="1"/>
</dbReference>
<dbReference type="OrthoDB" id="1669814at2759"/>
<evidence type="ECO:0000256" key="3">
    <source>
        <dbReference type="ARBA" id="ARBA00023002"/>
    </source>
</evidence>
<dbReference type="STRING" id="1442368.A0A0D2DPH7"/>
<reference evidence="5 6" key="1">
    <citation type="submission" date="2015-01" db="EMBL/GenBank/DDBJ databases">
        <title>The Genome Sequence of Fonsecaea pedrosoi CBS 271.37.</title>
        <authorList>
            <consortium name="The Broad Institute Genomics Platform"/>
            <person name="Cuomo C."/>
            <person name="de Hoog S."/>
            <person name="Gorbushina A."/>
            <person name="Stielow B."/>
            <person name="Teixiera M."/>
            <person name="Abouelleil A."/>
            <person name="Chapman S.B."/>
            <person name="Priest M."/>
            <person name="Young S.K."/>
            <person name="Wortman J."/>
            <person name="Nusbaum C."/>
            <person name="Birren B."/>
        </authorList>
    </citation>
    <scope>NUCLEOTIDE SEQUENCE [LARGE SCALE GENOMIC DNA]</scope>
    <source>
        <strain evidence="5 6">CBS 271.37</strain>
    </source>
</reference>
<organism evidence="5 6">
    <name type="scientific">Fonsecaea pedrosoi CBS 271.37</name>
    <dbReference type="NCBI Taxonomy" id="1442368"/>
    <lineage>
        <taxon>Eukaryota</taxon>
        <taxon>Fungi</taxon>
        <taxon>Dikarya</taxon>
        <taxon>Ascomycota</taxon>
        <taxon>Pezizomycotina</taxon>
        <taxon>Eurotiomycetes</taxon>
        <taxon>Chaetothyriomycetidae</taxon>
        <taxon>Chaetothyriales</taxon>
        <taxon>Herpotrichiellaceae</taxon>
        <taxon>Fonsecaea</taxon>
    </lineage>
</organism>
<feature type="region of interest" description="Disordered" evidence="4">
    <location>
        <begin position="55"/>
        <end position="86"/>
    </location>
</feature>
<dbReference type="Pfam" id="PF13561">
    <property type="entry name" value="adh_short_C2"/>
    <property type="match status" value="1"/>
</dbReference>
<dbReference type="VEuPathDB" id="FungiDB:Z517_06260"/>
<feature type="compositionally biased region" description="Basic and acidic residues" evidence="4">
    <location>
        <begin position="77"/>
        <end position="86"/>
    </location>
</feature>
<name>A0A0D2DPH7_9EURO</name>
<dbReference type="HOGENOM" id="CLU_010194_1_1_1"/>
<dbReference type="AlphaFoldDB" id="A0A0D2DPH7"/>
<keyword evidence="2" id="KW-0521">NADP</keyword>
<dbReference type="RefSeq" id="XP_013283454.1">
    <property type="nucleotide sequence ID" value="XM_013428000.1"/>
</dbReference>
<evidence type="ECO:0000313" key="6">
    <source>
        <dbReference type="Proteomes" id="UP000053029"/>
    </source>
</evidence>
<proteinExistence type="inferred from homology"/>
<protein>
    <submittedName>
        <fullName evidence="5">Uncharacterized protein</fullName>
    </submittedName>
</protein>
<gene>
    <name evidence="5" type="ORF">Z517_06260</name>
</gene>
<dbReference type="InterPro" id="IPR020904">
    <property type="entry name" value="Sc_DH/Rdtase_CS"/>
</dbReference>
<evidence type="ECO:0000256" key="1">
    <source>
        <dbReference type="ARBA" id="ARBA00006484"/>
    </source>
</evidence>
<comment type="similarity">
    <text evidence="1">Belongs to the short-chain dehydrogenases/reductases (SDR) family.</text>
</comment>
<dbReference type="PANTHER" id="PTHR43008">
    <property type="entry name" value="BENZIL REDUCTASE"/>
    <property type="match status" value="1"/>
</dbReference>
<dbReference type="EMBL" id="KN846972">
    <property type="protein sequence ID" value="KIW79646.1"/>
    <property type="molecule type" value="Genomic_DNA"/>
</dbReference>
<feature type="compositionally biased region" description="Low complexity" evidence="4">
    <location>
        <begin position="61"/>
        <end position="75"/>
    </location>
</feature>
<dbReference type="PRINTS" id="PR00081">
    <property type="entry name" value="GDHRDH"/>
</dbReference>
<dbReference type="SUPFAM" id="SSF51735">
    <property type="entry name" value="NAD(P)-binding Rossmann-fold domains"/>
    <property type="match status" value="1"/>
</dbReference>
<evidence type="ECO:0000256" key="2">
    <source>
        <dbReference type="ARBA" id="ARBA00022857"/>
    </source>
</evidence>
<accession>A0A0D2DPH7</accession>
<dbReference type="GO" id="GO:0050664">
    <property type="term" value="F:oxidoreductase activity, acting on NAD(P)H, oxygen as acceptor"/>
    <property type="evidence" value="ECO:0007669"/>
    <property type="project" value="TreeGrafter"/>
</dbReference>
<dbReference type="InterPro" id="IPR036291">
    <property type="entry name" value="NAD(P)-bd_dom_sf"/>
</dbReference>
<dbReference type="PROSITE" id="PS00061">
    <property type="entry name" value="ADH_SHORT"/>
    <property type="match status" value="1"/>
</dbReference>
<keyword evidence="6" id="KW-1185">Reference proteome</keyword>
<dbReference type="GO" id="GO:0016616">
    <property type="term" value="F:oxidoreductase activity, acting on the CH-OH group of donors, NAD or NADP as acceptor"/>
    <property type="evidence" value="ECO:0007669"/>
    <property type="project" value="UniProtKB-ARBA"/>
</dbReference>
<evidence type="ECO:0000256" key="4">
    <source>
        <dbReference type="SAM" id="MobiDB-lite"/>
    </source>
</evidence>
<dbReference type="FunFam" id="3.40.50.720:FF:000245">
    <property type="entry name" value="Short chain dehydrogenase, putative"/>
    <property type="match status" value="1"/>
</dbReference>
<dbReference type="Gene3D" id="3.40.50.720">
    <property type="entry name" value="NAD(P)-binding Rossmann-like Domain"/>
    <property type="match status" value="1"/>
</dbReference>
<evidence type="ECO:0000313" key="5">
    <source>
        <dbReference type="EMBL" id="KIW79646.1"/>
    </source>
</evidence>
<keyword evidence="3" id="KW-0560">Oxidoreductase</keyword>
<dbReference type="InterPro" id="IPR002347">
    <property type="entry name" value="SDR_fam"/>
</dbReference>
<dbReference type="GeneID" id="25305750"/>
<dbReference type="Proteomes" id="UP000053029">
    <property type="component" value="Unassembled WGS sequence"/>
</dbReference>
<sequence>MSSVSSRAHSVAFRNFTSGAGSISRYYSKSRRGLAPPACQQKCMFSQSRSVYANTNSASVPPKQAAKKTGAAQTPSIKEKLPDPDRTPFRFREFDLEGKVFVVTGGARGLGLVLSEALIEAGGQVYCLDRLPEPDKEFFTVQERLGPKYGGSLRYDKVDVREAGNLDRVIEEIATHHKRLDGLIAAAGVQNVTPALDCTPEMIEEMMNINYKGVFCSAVSCARQMIRYDCSGSILLVASMSGMVANKGFTSAVYNSSKGSVCQLARSLAMEWGKVVNGKPIRVNALCPGNIMTPMVEKNFKDDPNLKKLWEKENMLGRISTPAEYRGAALFCLSDASSFMTGSNLVIDGGYTAW</sequence>